<dbReference type="EMBL" id="GEVI01010906">
    <property type="protein sequence ID" value="JAU21414.1"/>
    <property type="molecule type" value="Transcribed_RNA"/>
</dbReference>
<organism evidence="1">
    <name type="scientific">Noccaea caerulescens</name>
    <name type="common">Alpine penny-cress</name>
    <name type="synonym">Thlaspi caerulescens</name>
    <dbReference type="NCBI Taxonomy" id="107243"/>
    <lineage>
        <taxon>Eukaryota</taxon>
        <taxon>Viridiplantae</taxon>
        <taxon>Streptophyta</taxon>
        <taxon>Embryophyta</taxon>
        <taxon>Tracheophyta</taxon>
        <taxon>Spermatophyta</taxon>
        <taxon>Magnoliopsida</taxon>
        <taxon>eudicotyledons</taxon>
        <taxon>Gunneridae</taxon>
        <taxon>Pentapetalae</taxon>
        <taxon>rosids</taxon>
        <taxon>malvids</taxon>
        <taxon>Brassicales</taxon>
        <taxon>Brassicaceae</taxon>
        <taxon>Coluteocarpeae</taxon>
        <taxon>Noccaea</taxon>
    </lineage>
</organism>
<gene>
    <name evidence="1" type="ORF">GA_TR579_c0_g1_i1_g.1935</name>
</gene>
<proteinExistence type="predicted"/>
<protein>
    <submittedName>
        <fullName evidence="1">Uncharacterized protein</fullName>
    </submittedName>
</protein>
<evidence type="ECO:0000313" key="1">
    <source>
        <dbReference type="EMBL" id="JAU21414.1"/>
    </source>
</evidence>
<name>A0A1J3DR48_NOCCA</name>
<sequence>MRENIITKTCHPKNTEQLVHQDIHISLFLASIVREDIGFTVNLKAIKNRRKRRPALSQSRSLYLDRKFNHLLTGGTAPLPPVPRPPAAGPLPRIAALPLPTPSDELFPLILASWRLNIGASLRMSGMTKNLTLLPRMKTCSSIETLPSFAV</sequence>
<accession>A0A1J3DR48</accession>
<reference evidence="1" key="1">
    <citation type="submission" date="2016-07" db="EMBL/GenBank/DDBJ databases">
        <title>De novo transcriptome assembly of four accessions of the metal hyperaccumulator plant Noccaea caerulescens.</title>
        <authorList>
            <person name="Blande D."/>
            <person name="Halimaa P."/>
            <person name="Tervahauta A.I."/>
            <person name="Aarts M.G."/>
            <person name="Karenlampi S.O."/>
        </authorList>
    </citation>
    <scope>NUCLEOTIDE SEQUENCE</scope>
</reference>
<dbReference type="AlphaFoldDB" id="A0A1J3DR48"/>